<feature type="chain" id="PRO_5042200516" description="Hydrophobin" evidence="1">
    <location>
        <begin position="19"/>
        <end position="169"/>
    </location>
</feature>
<accession>A0AAD6CDV6</accession>
<evidence type="ECO:0000313" key="2">
    <source>
        <dbReference type="EMBL" id="KAJ5461476.1"/>
    </source>
</evidence>
<dbReference type="AlphaFoldDB" id="A0AAD6CDV6"/>
<dbReference type="Proteomes" id="UP001213681">
    <property type="component" value="Unassembled WGS sequence"/>
</dbReference>
<keyword evidence="1" id="KW-0732">Signal</keyword>
<sequence>MHLPTLFYTLATLAITAAVPVTAENSTATPTATQAIDAPSQANPVATPSMTPVGAYRCPPKQFKRCCLTLQQTSRELIDGLGELVPVLGGLSVSSLISFDCKAMADDISPNDCDVGGMPRCAATPRMRYEGFGIDACKPFEQVKEKYYRSFGFNKGDETQADTIEDAVS</sequence>
<organism evidence="2 3">
    <name type="scientific">Penicillium daleae</name>
    <dbReference type="NCBI Taxonomy" id="63821"/>
    <lineage>
        <taxon>Eukaryota</taxon>
        <taxon>Fungi</taxon>
        <taxon>Dikarya</taxon>
        <taxon>Ascomycota</taxon>
        <taxon>Pezizomycotina</taxon>
        <taxon>Eurotiomycetes</taxon>
        <taxon>Eurotiomycetidae</taxon>
        <taxon>Eurotiales</taxon>
        <taxon>Aspergillaceae</taxon>
        <taxon>Penicillium</taxon>
    </lineage>
</organism>
<comment type="caution">
    <text evidence="2">The sequence shown here is derived from an EMBL/GenBank/DDBJ whole genome shotgun (WGS) entry which is preliminary data.</text>
</comment>
<dbReference type="GeneID" id="81596654"/>
<name>A0AAD6CDV6_9EURO</name>
<feature type="signal peptide" evidence="1">
    <location>
        <begin position="1"/>
        <end position="18"/>
    </location>
</feature>
<keyword evidence="3" id="KW-1185">Reference proteome</keyword>
<proteinExistence type="predicted"/>
<evidence type="ECO:0008006" key="4">
    <source>
        <dbReference type="Google" id="ProtNLM"/>
    </source>
</evidence>
<evidence type="ECO:0000256" key="1">
    <source>
        <dbReference type="SAM" id="SignalP"/>
    </source>
</evidence>
<gene>
    <name evidence="2" type="ORF">N7458_003028</name>
</gene>
<protein>
    <recommendedName>
        <fullName evidence="4">Hydrophobin</fullName>
    </recommendedName>
</protein>
<dbReference type="EMBL" id="JAPVEA010000002">
    <property type="protein sequence ID" value="KAJ5461476.1"/>
    <property type="molecule type" value="Genomic_DNA"/>
</dbReference>
<reference evidence="2" key="2">
    <citation type="journal article" date="2023" name="IMA Fungus">
        <title>Comparative genomic study of the Penicillium genus elucidates a diverse pangenome and 15 lateral gene transfer events.</title>
        <authorList>
            <person name="Petersen C."/>
            <person name="Sorensen T."/>
            <person name="Nielsen M.R."/>
            <person name="Sondergaard T.E."/>
            <person name="Sorensen J.L."/>
            <person name="Fitzpatrick D.A."/>
            <person name="Frisvad J.C."/>
            <person name="Nielsen K.L."/>
        </authorList>
    </citation>
    <scope>NUCLEOTIDE SEQUENCE</scope>
    <source>
        <strain evidence="2">IBT 16125</strain>
    </source>
</reference>
<dbReference type="RefSeq" id="XP_056770518.1">
    <property type="nucleotide sequence ID" value="XM_056906411.1"/>
</dbReference>
<reference evidence="2" key="1">
    <citation type="submission" date="2022-12" db="EMBL/GenBank/DDBJ databases">
        <authorList>
            <person name="Petersen C."/>
        </authorList>
    </citation>
    <scope>NUCLEOTIDE SEQUENCE</scope>
    <source>
        <strain evidence="2">IBT 16125</strain>
    </source>
</reference>
<evidence type="ECO:0000313" key="3">
    <source>
        <dbReference type="Proteomes" id="UP001213681"/>
    </source>
</evidence>